<feature type="region of interest" description="Disordered" evidence="1">
    <location>
        <begin position="179"/>
        <end position="206"/>
    </location>
</feature>
<comment type="caution">
    <text evidence="2">The sequence shown here is derived from an EMBL/GenBank/DDBJ whole genome shotgun (WGS) entry which is preliminary data.</text>
</comment>
<name>A0ABN9T5I4_9DINO</name>
<keyword evidence="3" id="KW-1185">Reference proteome</keyword>
<reference evidence="2" key="1">
    <citation type="submission" date="2023-10" db="EMBL/GenBank/DDBJ databases">
        <authorList>
            <person name="Chen Y."/>
            <person name="Shah S."/>
            <person name="Dougan E. K."/>
            <person name="Thang M."/>
            <person name="Chan C."/>
        </authorList>
    </citation>
    <scope>NUCLEOTIDE SEQUENCE [LARGE SCALE GENOMIC DNA]</scope>
</reference>
<evidence type="ECO:0000313" key="2">
    <source>
        <dbReference type="EMBL" id="CAK0840305.1"/>
    </source>
</evidence>
<dbReference type="Proteomes" id="UP001189429">
    <property type="component" value="Unassembled WGS sequence"/>
</dbReference>
<gene>
    <name evidence="2" type="ORF">PCOR1329_LOCUS35775</name>
</gene>
<feature type="compositionally biased region" description="Basic and acidic residues" evidence="1">
    <location>
        <begin position="129"/>
        <end position="138"/>
    </location>
</feature>
<feature type="non-terminal residue" evidence="2">
    <location>
        <position position="1"/>
    </location>
</feature>
<feature type="compositionally biased region" description="Basic and acidic residues" evidence="1">
    <location>
        <begin position="179"/>
        <end position="188"/>
    </location>
</feature>
<protein>
    <submittedName>
        <fullName evidence="2">Uncharacterized protein</fullName>
    </submittedName>
</protein>
<organism evidence="2 3">
    <name type="scientific">Prorocentrum cordatum</name>
    <dbReference type="NCBI Taxonomy" id="2364126"/>
    <lineage>
        <taxon>Eukaryota</taxon>
        <taxon>Sar</taxon>
        <taxon>Alveolata</taxon>
        <taxon>Dinophyceae</taxon>
        <taxon>Prorocentrales</taxon>
        <taxon>Prorocentraceae</taxon>
        <taxon>Prorocentrum</taxon>
    </lineage>
</organism>
<accession>A0ABN9T5I4</accession>
<dbReference type="EMBL" id="CAUYUJ010014369">
    <property type="protein sequence ID" value="CAK0840305.1"/>
    <property type="molecule type" value="Genomic_DNA"/>
</dbReference>
<evidence type="ECO:0000313" key="3">
    <source>
        <dbReference type="Proteomes" id="UP001189429"/>
    </source>
</evidence>
<evidence type="ECO:0000256" key="1">
    <source>
        <dbReference type="SAM" id="MobiDB-lite"/>
    </source>
</evidence>
<proteinExistence type="predicted"/>
<sequence>DESKKMVATRIFGTEWWAGCLGNKCDHVGKHVWPAESIVEYHIEFCDFIVSNFEEFRHAAKPEYAPRPYVDSRFDLFWLGRKLLEPDGKKKRKLGRVDSSASALSQPVACVSPTIEEIEEIEEIESEDEKTVPQEREPASPTSEVEQIATDCSAGPSRGAQEADIEARRAIEKQDAELAARMQQEEMRQAVQDSGLRATAPYHVEA</sequence>
<feature type="region of interest" description="Disordered" evidence="1">
    <location>
        <begin position="124"/>
        <end position="165"/>
    </location>
</feature>